<evidence type="ECO:0000256" key="2">
    <source>
        <dbReference type="SAM" id="Phobius"/>
    </source>
</evidence>
<feature type="compositionally biased region" description="Pro residues" evidence="1">
    <location>
        <begin position="213"/>
        <end position="230"/>
    </location>
</feature>
<dbReference type="RefSeq" id="WP_210901388.1">
    <property type="nucleotide sequence ID" value="NZ_CP071696.1"/>
</dbReference>
<evidence type="ECO:0000313" key="4">
    <source>
        <dbReference type="Proteomes" id="UP000671914"/>
    </source>
</evidence>
<proteinExistence type="predicted"/>
<keyword evidence="2" id="KW-0812">Transmembrane</keyword>
<feature type="region of interest" description="Disordered" evidence="1">
    <location>
        <begin position="1"/>
        <end position="35"/>
    </location>
</feature>
<dbReference type="EMBL" id="CP071696">
    <property type="protein sequence ID" value="QTX05934.1"/>
    <property type="molecule type" value="Genomic_DNA"/>
</dbReference>
<evidence type="ECO:0000313" key="3">
    <source>
        <dbReference type="EMBL" id="QTX05934.1"/>
    </source>
</evidence>
<feature type="region of interest" description="Disordered" evidence="1">
    <location>
        <begin position="160"/>
        <end position="252"/>
    </location>
</feature>
<feature type="compositionally biased region" description="Basic residues" evidence="1">
    <location>
        <begin position="13"/>
        <end position="25"/>
    </location>
</feature>
<evidence type="ECO:0000256" key="1">
    <source>
        <dbReference type="SAM" id="MobiDB-lite"/>
    </source>
</evidence>
<gene>
    <name evidence="3" type="ORF">G127AT_07010</name>
</gene>
<dbReference type="AlphaFoldDB" id="A0A975FPJ7"/>
<keyword evidence="4" id="KW-1185">Reference proteome</keyword>
<reference evidence="3" key="1">
    <citation type="submission" date="2021-03" db="EMBL/GenBank/DDBJ databases">
        <title>Agromyces archimandritus sp. nov., isolated from the cockroach Archimandrita tessellata.</title>
        <authorList>
            <person name="Guzman J."/>
            <person name="Ortuzar M."/>
            <person name="Poehlein A."/>
            <person name="Daniel R."/>
            <person name="Trujillo M."/>
            <person name="Vilcinskas A."/>
        </authorList>
    </citation>
    <scope>NUCLEOTIDE SEQUENCE</scope>
    <source>
        <strain evidence="3">G127AT</strain>
    </source>
</reference>
<feature type="transmembrane region" description="Helical" evidence="2">
    <location>
        <begin position="113"/>
        <end position="131"/>
    </location>
</feature>
<organism evidence="3 4">
    <name type="scientific">Agromyces archimandritae</name>
    <dbReference type="NCBI Taxonomy" id="2781962"/>
    <lineage>
        <taxon>Bacteria</taxon>
        <taxon>Bacillati</taxon>
        <taxon>Actinomycetota</taxon>
        <taxon>Actinomycetes</taxon>
        <taxon>Micrococcales</taxon>
        <taxon>Microbacteriaceae</taxon>
        <taxon>Agromyces</taxon>
    </lineage>
</organism>
<sequence length="434" mass="45696">MPGTPSNPDSRRASRVRRGERRRPAGRPPRTARGFRGTVRSAAGTVAATVSVAAHRIARTAGAASRRARAALAPLRRRMVRIGRLTRLAVRRGIHRASLGHPERRGAASGRRLVLLGAGALATVAIAGFAINTGVQAGVGNGGDVGAVIDAIEAGESLPYDDADEAVAGDGTLGTPIKGGAPRDDDATDTPDPTVEQPSPTGKPEEPATQRPTPTPTPPVTTQRPHPPVSQDPADPMSPKYNPYTTPGDPAFVSDAERRAWLGREAVVRECMADAGFEYLEWQWWFGGSPQPQNLGSATAAWMQALRGSGSGSAEGCEAVGQRAADEAEAAGTPLQGELLPQPDGPTEREQWIQFQDAVRGCMNTAGQEYLYWEHWNPAYESTDGALPAMPTGLDKAERAAWEDLLYGGAASSEGATSGCWAQGAAETGYASWR</sequence>
<dbReference type="Proteomes" id="UP000671914">
    <property type="component" value="Chromosome"/>
</dbReference>
<accession>A0A975FPJ7</accession>
<name>A0A975FPJ7_9MICO</name>
<keyword evidence="2" id="KW-1133">Transmembrane helix</keyword>
<protein>
    <submittedName>
        <fullName evidence="3">Uncharacterized protein</fullName>
    </submittedName>
</protein>
<dbReference type="KEGG" id="aarc:G127AT_07010"/>
<keyword evidence="2" id="KW-0472">Membrane</keyword>